<dbReference type="PANTHER" id="PTHR10582">
    <property type="entry name" value="TRANSIENT RECEPTOR POTENTIAL ION CHANNEL PROTEIN"/>
    <property type="match status" value="1"/>
</dbReference>
<evidence type="ECO:0000256" key="2">
    <source>
        <dbReference type="SAM" id="Phobius"/>
    </source>
</evidence>
<dbReference type="OrthoDB" id="533508at2759"/>
<proteinExistence type="predicted"/>
<gene>
    <name evidence="3" type="ORF">THRCLA_03735</name>
</gene>
<protein>
    <recommendedName>
        <fullName evidence="5">Ion transport domain-containing protein</fullName>
    </recommendedName>
</protein>
<feature type="transmembrane region" description="Helical" evidence="2">
    <location>
        <begin position="128"/>
        <end position="148"/>
    </location>
</feature>
<organism evidence="3 4">
    <name type="scientific">Thraustotheca clavata</name>
    <dbReference type="NCBI Taxonomy" id="74557"/>
    <lineage>
        <taxon>Eukaryota</taxon>
        <taxon>Sar</taxon>
        <taxon>Stramenopiles</taxon>
        <taxon>Oomycota</taxon>
        <taxon>Saprolegniomycetes</taxon>
        <taxon>Saprolegniales</taxon>
        <taxon>Achlyaceae</taxon>
        <taxon>Thraustotheca</taxon>
    </lineage>
</organism>
<feature type="transmembrane region" description="Helical" evidence="2">
    <location>
        <begin position="235"/>
        <end position="254"/>
    </location>
</feature>
<comment type="caution">
    <text evidence="3">The sequence shown here is derived from an EMBL/GenBank/DDBJ whole genome shotgun (WGS) entry which is preliminary data.</text>
</comment>
<feature type="transmembrane region" description="Helical" evidence="2">
    <location>
        <begin position="65"/>
        <end position="82"/>
    </location>
</feature>
<feature type="transmembrane region" description="Helical" evidence="2">
    <location>
        <begin position="102"/>
        <end position="122"/>
    </location>
</feature>
<sequence length="537" mass="61438">MFFSTKLKLIAKIYSGGKTIQDSPLYLIVHAKPKTESNIEPKRLLAHYVMEKVVHMKWENFAKRMYLQQLVLHCLLVMTMSLSVSMSREAASNAQYQFPDQLMIWLIVGSALGIVFVLLYGYKPSYSSDWKGITVVLLIAWYITLYFVYEKIESSTDYQWFVRVNNVIAAVASFYFLAKEIEEWLPNDWDHSDDSWLSKLILFTFYYVIMVPLGLLVHLLSILHREKEEKDYHSSAFNVFQIPTYVAVILYVISEFVTIFAGDTQIYIGIVLSFILWVLTLEYLEVHPTAGFLLPMMRAMAGDMLRFLTFYAPFQGAYTCAYYLFFQQSGEPTYDTIGNAFITTSLVVVGQINLDPFNKLTGVSFVLGYIILLTHATLAIVMLLNVIVAMMNKTMSDSFEKSKMKAIISFAECVLRCEKTYGTRTINGDDAKELIKDMLSKREDSETKVSESVMDDQVDQAGHVDTGYQAGHVDTGYQSDDDDFELKEVSTNDRIEEIQKNLNDTADRVKGIEEKLATNEATMNQVLQLLFELKKNQ</sequence>
<keyword evidence="2" id="KW-0812">Transmembrane</keyword>
<feature type="transmembrane region" description="Helical" evidence="2">
    <location>
        <begin position="266"/>
        <end position="284"/>
    </location>
</feature>
<dbReference type="InterPro" id="IPR024862">
    <property type="entry name" value="TRPV"/>
</dbReference>
<evidence type="ECO:0008006" key="5">
    <source>
        <dbReference type="Google" id="ProtNLM"/>
    </source>
</evidence>
<dbReference type="Proteomes" id="UP000243217">
    <property type="component" value="Unassembled WGS sequence"/>
</dbReference>
<keyword evidence="2" id="KW-0472">Membrane</keyword>
<accession>A0A1W0A156</accession>
<dbReference type="EMBL" id="JNBS01000703">
    <property type="protein sequence ID" value="OQS03987.1"/>
    <property type="molecule type" value="Genomic_DNA"/>
</dbReference>
<evidence type="ECO:0000313" key="3">
    <source>
        <dbReference type="EMBL" id="OQS03987.1"/>
    </source>
</evidence>
<dbReference type="PANTHER" id="PTHR10582:SF2">
    <property type="entry name" value="INACTIVE"/>
    <property type="match status" value="1"/>
</dbReference>
<evidence type="ECO:0000256" key="1">
    <source>
        <dbReference type="ARBA" id="ARBA00022737"/>
    </source>
</evidence>
<dbReference type="AlphaFoldDB" id="A0A1W0A156"/>
<dbReference type="GO" id="GO:0098703">
    <property type="term" value="P:calcium ion import across plasma membrane"/>
    <property type="evidence" value="ECO:0007669"/>
    <property type="project" value="TreeGrafter"/>
</dbReference>
<feature type="transmembrane region" description="Helical" evidence="2">
    <location>
        <begin position="198"/>
        <end position="223"/>
    </location>
</feature>
<keyword evidence="4" id="KW-1185">Reference proteome</keyword>
<feature type="transmembrane region" description="Helical" evidence="2">
    <location>
        <begin position="366"/>
        <end position="391"/>
    </location>
</feature>
<evidence type="ECO:0000313" key="4">
    <source>
        <dbReference type="Proteomes" id="UP000243217"/>
    </source>
</evidence>
<reference evidence="3 4" key="1">
    <citation type="journal article" date="2014" name="Genome Biol. Evol.">
        <title>The secreted proteins of Achlya hypogyna and Thraustotheca clavata identify the ancestral oomycete secretome and reveal gene acquisitions by horizontal gene transfer.</title>
        <authorList>
            <person name="Misner I."/>
            <person name="Blouin N."/>
            <person name="Leonard G."/>
            <person name="Richards T.A."/>
            <person name="Lane C.E."/>
        </authorList>
    </citation>
    <scope>NUCLEOTIDE SEQUENCE [LARGE SCALE GENOMIC DNA]</scope>
    <source>
        <strain evidence="3 4">ATCC 34112</strain>
    </source>
</reference>
<feature type="transmembrane region" description="Helical" evidence="2">
    <location>
        <begin position="305"/>
        <end position="325"/>
    </location>
</feature>
<keyword evidence="2" id="KW-1133">Transmembrane helix</keyword>
<keyword evidence="1" id="KW-0677">Repeat</keyword>
<name>A0A1W0A156_9STRA</name>
<feature type="transmembrane region" description="Helical" evidence="2">
    <location>
        <begin position="160"/>
        <end position="178"/>
    </location>
</feature>
<dbReference type="GO" id="GO:0005886">
    <property type="term" value="C:plasma membrane"/>
    <property type="evidence" value="ECO:0007669"/>
    <property type="project" value="TreeGrafter"/>
</dbReference>
<dbReference type="GO" id="GO:0005216">
    <property type="term" value="F:monoatomic ion channel activity"/>
    <property type="evidence" value="ECO:0007669"/>
    <property type="project" value="InterPro"/>
</dbReference>